<dbReference type="OrthoDB" id="5945798at2759"/>
<feature type="domain" description="MYND-type" evidence="6">
    <location>
        <begin position="48"/>
        <end position="90"/>
    </location>
</feature>
<dbReference type="SUPFAM" id="SSF144232">
    <property type="entry name" value="HIT/MYND zinc finger-like"/>
    <property type="match status" value="1"/>
</dbReference>
<accession>A0A4Q9MJV2</accession>
<dbReference type="InterPro" id="IPR046341">
    <property type="entry name" value="SET_dom_sf"/>
</dbReference>
<evidence type="ECO:0000256" key="4">
    <source>
        <dbReference type="PROSITE-ProRule" id="PRU00134"/>
    </source>
</evidence>
<dbReference type="PROSITE" id="PS50280">
    <property type="entry name" value="SET"/>
    <property type="match status" value="1"/>
</dbReference>
<dbReference type="Gene3D" id="2.170.270.10">
    <property type="entry name" value="SET domain"/>
    <property type="match status" value="1"/>
</dbReference>
<dbReference type="PROSITE" id="PS50865">
    <property type="entry name" value="ZF_MYND_2"/>
    <property type="match status" value="1"/>
</dbReference>
<evidence type="ECO:0000259" key="6">
    <source>
        <dbReference type="PROSITE" id="PS50865"/>
    </source>
</evidence>
<dbReference type="PANTHER" id="PTHR12197:SF251">
    <property type="entry name" value="EG:BACR7C10.4 PROTEIN"/>
    <property type="match status" value="1"/>
</dbReference>
<dbReference type="Proteomes" id="UP000292957">
    <property type="component" value="Unassembled WGS sequence"/>
</dbReference>
<dbReference type="GO" id="GO:0005634">
    <property type="term" value="C:nucleus"/>
    <property type="evidence" value="ECO:0007669"/>
    <property type="project" value="TreeGrafter"/>
</dbReference>
<dbReference type="EMBL" id="ML143435">
    <property type="protein sequence ID" value="TBU27217.1"/>
    <property type="molecule type" value="Genomic_DNA"/>
</dbReference>
<dbReference type="PANTHER" id="PTHR12197">
    <property type="entry name" value="HISTONE-LYSINE N-METHYLTRANSFERASE SMYD"/>
    <property type="match status" value="1"/>
</dbReference>
<dbReference type="GO" id="GO:0008270">
    <property type="term" value="F:zinc ion binding"/>
    <property type="evidence" value="ECO:0007669"/>
    <property type="project" value="UniProtKB-KW"/>
</dbReference>
<dbReference type="Pfam" id="PF01753">
    <property type="entry name" value="zf-MYND"/>
    <property type="match status" value="1"/>
</dbReference>
<reference evidence="7" key="1">
    <citation type="submission" date="2019-01" db="EMBL/GenBank/DDBJ databases">
        <title>Draft genome sequences of three monokaryotic isolates of the white-rot basidiomycete fungus Dichomitus squalens.</title>
        <authorList>
            <consortium name="DOE Joint Genome Institute"/>
            <person name="Lopez S.C."/>
            <person name="Andreopoulos B."/>
            <person name="Pangilinan J."/>
            <person name="Lipzen A."/>
            <person name="Riley R."/>
            <person name="Ahrendt S."/>
            <person name="Ng V."/>
            <person name="Barry K."/>
            <person name="Daum C."/>
            <person name="Grigoriev I.V."/>
            <person name="Hilden K.S."/>
            <person name="Makela M.R."/>
            <person name="de Vries R.P."/>
        </authorList>
    </citation>
    <scope>NUCLEOTIDE SEQUENCE [LARGE SCALE GENOMIC DNA]</scope>
    <source>
        <strain evidence="7">OM18370.1</strain>
    </source>
</reference>
<gene>
    <name evidence="7" type="ORF">BD311DRAFT_779151</name>
</gene>
<dbReference type="CDD" id="cd20071">
    <property type="entry name" value="SET_SMYD"/>
    <property type="match status" value="1"/>
</dbReference>
<protein>
    <submittedName>
        <fullName evidence="7">SET domain-containing protein</fullName>
    </submittedName>
</protein>
<organism evidence="7">
    <name type="scientific">Dichomitus squalens</name>
    <dbReference type="NCBI Taxonomy" id="114155"/>
    <lineage>
        <taxon>Eukaryota</taxon>
        <taxon>Fungi</taxon>
        <taxon>Dikarya</taxon>
        <taxon>Basidiomycota</taxon>
        <taxon>Agaricomycotina</taxon>
        <taxon>Agaricomycetes</taxon>
        <taxon>Polyporales</taxon>
        <taxon>Polyporaceae</taxon>
        <taxon>Dichomitus</taxon>
    </lineage>
</organism>
<dbReference type="InterPro" id="IPR002893">
    <property type="entry name" value="Znf_MYND"/>
</dbReference>
<sequence length="445" mass="48832">MGDLLRLDPHPTARNAAVAKTPIKAGSTIMSVPAFSTCLLLTEKGRRCDGCYMLKSEAVELMRCSGCASSWYCGTTCQNREWRLHHRKMCKHYNAFVASGQYQALTPHDKVDALLLSQLVADPEAWGTDRLTDAGRTFLNLLKVPRLDGFVPPLCLSRAAQTAGTVALAEDLYSRFGNNNFILHSHLTSYAHGVFPLASRLLNHSCVPNAACKYMLAPSEPVRMEVVALRDINEGDEVTIPYLDPALPFQTRQDALHVNYGFECGCRLCTFERRIERVPTPPMRGAEELRTLDAALRSFSLGDISQDVQVPTVPGSFERLPAVLLPVLHESYLPALSEAFSKTSHEGPYSEAIDSGLTLLAFYVMLYPPNYPQIGMHALELAKTLWNLTCTDASAMAGADEEQLKRHAKTALDFAASVLQNFGPEGDNGGPLEEVSVLTGMLAEQ</sequence>
<proteinExistence type="predicted"/>
<dbReference type="Gene3D" id="6.10.140.2220">
    <property type="match status" value="1"/>
</dbReference>
<evidence type="ECO:0000259" key="5">
    <source>
        <dbReference type="PROSITE" id="PS50280"/>
    </source>
</evidence>
<keyword evidence="2 4" id="KW-0863">Zinc-finger</keyword>
<evidence type="ECO:0000256" key="1">
    <source>
        <dbReference type="ARBA" id="ARBA00022723"/>
    </source>
</evidence>
<evidence type="ECO:0000256" key="3">
    <source>
        <dbReference type="ARBA" id="ARBA00022833"/>
    </source>
</evidence>
<feature type="domain" description="SET" evidence="5">
    <location>
        <begin position="152"/>
        <end position="243"/>
    </location>
</feature>
<evidence type="ECO:0000256" key="2">
    <source>
        <dbReference type="ARBA" id="ARBA00022771"/>
    </source>
</evidence>
<evidence type="ECO:0000313" key="7">
    <source>
        <dbReference type="EMBL" id="TBU27217.1"/>
    </source>
</evidence>
<keyword evidence="1" id="KW-0479">Metal-binding</keyword>
<dbReference type="Pfam" id="PF00856">
    <property type="entry name" value="SET"/>
    <property type="match status" value="1"/>
</dbReference>
<dbReference type="InterPro" id="IPR050869">
    <property type="entry name" value="H3K4_H4K5_MeTrfase"/>
</dbReference>
<dbReference type="InterPro" id="IPR001214">
    <property type="entry name" value="SET_dom"/>
</dbReference>
<dbReference type="Gene3D" id="1.10.220.160">
    <property type="match status" value="1"/>
</dbReference>
<dbReference type="SUPFAM" id="SSF82199">
    <property type="entry name" value="SET domain"/>
    <property type="match status" value="1"/>
</dbReference>
<name>A0A4Q9MJV2_9APHY</name>
<keyword evidence="3" id="KW-0862">Zinc</keyword>
<dbReference type="PROSITE" id="PS01360">
    <property type="entry name" value="ZF_MYND_1"/>
    <property type="match status" value="1"/>
</dbReference>
<dbReference type="AlphaFoldDB" id="A0A4Q9MJV2"/>